<dbReference type="Pfam" id="PF05139">
    <property type="entry name" value="Erythro_esteras"/>
    <property type="match status" value="1"/>
</dbReference>
<proteinExistence type="predicted"/>
<protein>
    <submittedName>
        <fullName evidence="2">Hydrolase YbfO</fullName>
    </submittedName>
</protein>
<name>A0ABQ3GWB1_9NEIS</name>
<dbReference type="InterPro" id="IPR007815">
    <property type="entry name" value="Emycin_Estase"/>
</dbReference>
<reference evidence="3" key="1">
    <citation type="journal article" date="2019" name="Int. J. Syst. Evol. Microbiol.">
        <title>The Global Catalogue of Microorganisms (GCM) 10K type strain sequencing project: providing services to taxonomists for standard genome sequencing and annotation.</title>
        <authorList>
            <consortium name="The Broad Institute Genomics Platform"/>
            <consortium name="The Broad Institute Genome Sequencing Center for Infectious Disease"/>
            <person name="Wu L."/>
            <person name="Ma J."/>
        </authorList>
    </citation>
    <scope>NUCLEOTIDE SEQUENCE [LARGE SCALE GENOMIC DNA]</scope>
    <source>
        <strain evidence="3">KCTC 23701</strain>
    </source>
</reference>
<gene>
    <name evidence="2" type="primary">ybfO</name>
    <name evidence="2" type="ORF">GCM10007350_04020</name>
</gene>
<dbReference type="GO" id="GO:0016787">
    <property type="term" value="F:hydrolase activity"/>
    <property type="evidence" value="ECO:0007669"/>
    <property type="project" value="UniProtKB-KW"/>
</dbReference>
<dbReference type="CDD" id="cd14728">
    <property type="entry name" value="Ere-like"/>
    <property type="match status" value="1"/>
</dbReference>
<dbReference type="PANTHER" id="PTHR31299">
    <property type="entry name" value="ESTERASE, PUTATIVE (AFU_ORTHOLOGUE AFUA_1G05850)-RELATED"/>
    <property type="match status" value="1"/>
</dbReference>
<keyword evidence="1" id="KW-0732">Signal</keyword>
<feature type="signal peptide" evidence="1">
    <location>
        <begin position="1"/>
        <end position="23"/>
    </location>
</feature>
<feature type="chain" id="PRO_5046417668" evidence="1">
    <location>
        <begin position="24"/>
        <end position="421"/>
    </location>
</feature>
<organism evidence="2 3">
    <name type="scientific">Jeongeupia chitinilytica</name>
    <dbReference type="NCBI Taxonomy" id="1041641"/>
    <lineage>
        <taxon>Bacteria</taxon>
        <taxon>Pseudomonadati</taxon>
        <taxon>Pseudomonadota</taxon>
        <taxon>Betaproteobacteria</taxon>
        <taxon>Neisseriales</taxon>
        <taxon>Chitinibacteraceae</taxon>
        <taxon>Jeongeupia</taxon>
    </lineage>
</organism>
<accession>A0ABQ3GWB1</accession>
<comment type="caution">
    <text evidence="2">The sequence shown here is derived from an EMBL/GenBank/DDBJ whole genome shotgun (WGS) entry which is preliminary data.</text>
</comment>
<evidence type="ECO:0000313" key="3">
    <source>
        <dbReference type="Proteomes" id="UP000604737"/>
    </source>
</evidence>
<dbReference type="Gene3D" id="3.40.1660.10">
    <property type="entry name" value="EreA-like (biosynthetic domain)"/>
    <property type="match status" value="2"/>
</dbReference>
<dbReference type="PANTHER" id="PTHR31299:SF0">
    <property type="entry name" value="ESTERASE, PUTATIVE (AFU_ORTHOLOGUE AFUA_1G05850)-RELATED"/>
    <property type="match status" value="1"/>
</dbReference>
<sequence>MDFRKTLYVVLMALGLNAGARSASDMTPGQWLEAHNTQIISSSPNYPDYADLGAFGKAIGDARIVLIGEQSHGEGNVFELKNRIVQYLHKKKGFDVLLIESGMFDGTALWNYAQAGGKVAELAPDRIFYMYSRTREGRGVLEYVDSQRTGKRPLILTSYDTPHAGLESVNNLLPSLQAFLALRHSPALADPRWNAFVRAAQAVVADNFNGPPSDADKQALIDLTPSVLAELDDSVAASGRMFESPGFWRAQVASIRAAASEQWQISIGNVPYWAARDQQAAENVAWLAEKFYTGKKLIVWAHNFHAGKFWGMTLGDFVVQHFGPEQIYSAGFVGYSGQMRDMDNTTVLDVPPPKAGLIEAEWRVAGLPMAFIDFKQQKKKPDWMSSIAARPFNYQDVDWPIFNAFDGLFYIDQPVPATPVP</sequence>
<dbReference type="SUPFAM" id="SSF159501">
    <property type="entry name" value="EreA/ChaN-like"/>
    <property type="match status" value="1"/>
</dbReference>
<evidence type="ECO:0000256" key="1">
    <source>
        <dbReference type="SAM" id="SignalP"/>
    </source>
</evidence>
<dbReference type="InterPro" id="IPR052036">
    <property type="entry name" value="Hydrolase/PRTase-associated"/>
</dbReference>
<dbReference type="EMBL" id="BMYO01000001">
    <property type="protein sequence ID" value="GHD56591.1"/>
    <property type="molecule type" value="Genomic_DNA"/>
</dbReference>
<keyword evidence="3" id="KW-1185">Reference proteome</keyword>
<evidence type="ECO:0000313" key="2">
    <source>
        <dbReference type="EMBL" id="GHD56591.1"/>
    </source>
</evidence>
<keyword evidence="2" id="KW-0378">Hydrolase</keyword>
<dbReference type="Proteomes" id="UP000604737">
    <property type="component" value="Unassembled WGS sequence"/>
</dbReference>